<evidence type="ECO:0000256" key="3">
    <source>
        <dbReference type="ARBA" id="ARBA00022801"/>
    </source>
</evidence>
<dbReference type="PANTHER" id="PTHR10458:SF22">
    <property type="entry name" value="PEPTIDE DEFORMYLASE"/>
    <property type="match status" value="1"/>
</dbReference>
<dbReference type="Pfam" id="PF01327">
    <property type="entry name" value="Pep_deformylase"/>
    <property type="match status" value="1"/>
</dbReference>
<dbReference type="AlphaFoldDB" id="A0A2W4WHN3"/>
<dbReference type="FunFam" id="3.90.45.10:FF:000005">
    <property type="entry name" value="Peptide deformylase"/>
    <property type="match status" value="1"/>
</dbReference>
<dbReference type="Proteomes" id="UP000249081">
    <property type="component" value="Unassembled WGS sequence"/>
</dbReference>
<protein>
    <recommendedName>
        <fullName evidence="6">Peptide deformylase</fullName>
        <shortName evidence="6">PDF</shortName>
        <ecNumber evidence="6">3.5.1.88</ecNumber>
    </recommendedName>
    <alternativeName>
        <fullName evidence="6">Polypeptide deformylase</fullName>
    </alternativeName>
</protein>
<dbReference type="GO" id="GO:0006412">
    <property type="term" value="P:translation"/>
    <property type="evidence" value="ECO:0007669"/>
    <property type="project" value="UniProtKB-UniRule"/>
</dbReference>
<feature type="active site" evidence="6">
    <location>
        <position position="150"/>
    </location>
</feature>
<reference evidence="8" key="1">
    <citation type="submission" date="2018-04" db="EMBL/GenBank/DDBJ databases">
        <authorList>
            <person name="Cornet L."/>
        </authorList>
    </citation>
    <scope>NUCLEOTIDE SEQUENCE [LARGE SCALE GENOMIC DNA]</scope>
</reference>
<evidence type="ECO:0000313" key="8">
    <source>
        <dbReference type="Proteomes" id="UP000249081"/>
    </source>
</evidence>
<dbReference type="NCBIfam" id="NF001159">
    <property type="entry name" value="PRK00150.1-3"/>
    <property type="match status" value="1"/>
</dbReference>
<comment type="catalytic activity">
    <reaction evidence="6">
        <text>N-terminal N-formyl-L-methionyl-[peptide] + H2O = N-terminal L-methionyl-[peptide] + formate</text>
        <dbReference type="Rhea" id="RHEA:24420"/>
        <dbReference type="Rhea" id="RHEA-COMP:10639"/>
        <dbReference type="Rhea" id="RHEA-COMP:10640"/>
        <dbReference type="ChEBI" id="CHEBI:15377"/>
        <dbReference type="ChEBI" id="CHEBI:15740"/>
        <dbReference type="ChEBI" id="CHEBI:49298"/>
        <dbReference type="ChEBI" id="CHEBI:64731"/>
        <dbReference type="EC" id="3.5.1.88"/>
    </reaction>
</comment>
<dbReference type="EMBL" id="QBMN01000020">
    <property type="protein sequence ID" value="PZO44070.1"/>
    <property type="molecule type" value="Genomic_DNA"/>
</dbReference>
<comment type="similarity">
    <text evidence="1 6">Belongs to the polypeptide deformylase family.</text>
</comment>
<dbReference type="GO" id="GO:0046872">
    <property type="term" value="F:metal ion binding"/>
    <property type="evidence" value="ECO:0007669"/>
    <property type="project" value="UniProtKB-KW"/>
</dbReference>
<dbReference type="SUPFAM" id="SSF56420">
    <property type="entry name" value="Peptide deformylase"/>
    <property type="match status" value="1"/>
</dbReference>
<comment type="cofactor">
    <cofactor evidence="6">
        <name>Fe(2+)</name>
        <dbReference type="ChEBI" id="CHEBI:29033"/>
    </cofactor>
    <text evidence="6">Binds 1 Fe(2+) ion.</text>
</comment>
<dbReference type="Gene3D" id="3.90.45.10">
    <property type="entry name" value="Peptide deformylase"/>
    <property type="match status" value="1"/>
</dbReference>
<evidence type="ECO:0000313" key="7">
    <source>
        <dbReference type="EMBL" id="PZO44070.1"/>
    </source>
</evidence>
<dbReference type="InterPro" id="IPR023635">
    <property type="entry name" value="Peptide_deformylase"/>
</dbReference>
<evidence type="ECO:0000256" key="4">
    <source>
        <dbReference type="ARBA" id="ARBA00022917"/>
    </source>
</evidence>
<accession>A0A2W4WHN3</accession>
<proteinExistence type="inferred from homology"/>
<dbReference type="PIRSF" id="PIRSF004749">
    <property type="entry name" value="Pep_def"/>
    <property type="match status" value="1"/>
</dbReference>
<keyword evidence="2 6" id="KW-0479">Metal-binding</keyword>
<evidence type="ECO:0000256" key="5">
    <source>
        <dbReference type="ARBA" id="ARBA00023004"/>
    </source>
</evidence>
<feature type="binding site" evidence="6">
    <location>
        <position position="153"/>
    </location>
    <ligand>
        <name>Fe cation</name>
        <dbReference type="ChEBI" id="CHEBI:24875"/>
    </ligand>
</feature>
<keyword evidence="3 6" id="KW-0378">Hydrolase</keyword>
<evidence type="ECO:0000256" key="6">
    <source>
        <dbReference type="HAMAP-Rule" id="MF_00163"/>
    </source>
</evidence>
<dbReference type="EC" id="3.5.1.88" evidence="6"/>
<feature type="binding site" evidence="6">
    <location>
        <position position="107"/>
    </location>
    <ligand>
        <name>Fe cation</name>
        <dbReference type="ChEBI" id="CHEBI:24875"/>
    </ligand>
</feature>
<dbReference type="CDD" id="cd00487">
    <property type="entry name" value="Pep_deformylase"/>
    <property type="match status" value="1"/>
</dbReference>
<dbReference type="GO" id="GO:0042586">
    <property type="term" value="F:peptide deformylase activity"/>
    <property type="evidence" value="ECO:0007669"/>
    <property type="project" value="UniProtKB-UniRule"/>
</dbReference>
<keyword evidence="5 6" id="KW-0408">Iron</keyword>
<sequence>MPVAIQVEKTKLKQPPLEIHTLGDRALRQPAKRVAKVDDEIRALVREMLQTMYSADGIGLAAPQVAVNKQLLVVDIDPEDAVNQPLVLVNPKIIRVSKELATGQEGCLSIPGVYLDVVRPVALEVSYKDENGRPQKLQANDLLARCILHEMDHLTGVLFVDRVENALALNQELQKNGFYAKDVQAVTL</sequence>
<dbReference type="NCBIfam" id="TIGR00079">
    <property type="entry name" value="pept_deformyl"/>
    <property type="match status" value="1"/>
</dbReference>
<comment type="caution">
    <text evidence="7">The sequence shown here is derived from an EMBL/GenBank/DDBJ whole genome shotgun (WGS) entry which is preliminary data.</text>
</comment>
<dbReference type="PANTHER" id="PTHR10458">
    <property type="entry name" value="PEPTIDE DEFORMYLASE"/>
    <property type="match status" value="1"/>
</dbReference>
<dbReference type="PRINTS" id="PR01576">
    <property type="entry name" value="PDEFORMYLASE"/>
</dbReference>
<dbReference type="InterPro" id="IPR036821">
    <property type="entry name" value="Peptide_deformylase_sf"/>
</dbReference>
<keyword evidence="4 6" id="KW-0648">Protein biosynthesis</keyword>
<comment type="function">
    <text evidence="6">Removes the formyl group from the N-terminal Met of newly synthesized proteins. Requires at least a dipeptide for an efficient rate of reaction. N-terminal L-methionine is a prerequisite for activity but the enzyme has broad specificity at other positions.</text>
</comment>
<reference evidence="7 8" key="2">
    <citation type="submission" date="2018-06" db="EMBL/GenBank/DDBJ databases">
        <title>Metagenomic assembly of (sub)arctic Cyanobacteria and their associated microbiome from non-axenic cultures.</title>
        <authorList>
            <person name="Baurain D."/>
        </authorList>
    </citation>
    <scope>NUCLEOTIDE SEQUENCE [LARGE SCALE GENOMIC DNA]</scope>
    <source>
        <strain evidence="7">ULC041bin1</strain>
    </source>
</reference>
<organism evidence="7 8">
    <name type="scientific">Shackletoniella antarctica</name>
    <dbReference type="NCBI Taxonomy" id="268115"/>
    <lineage>
        <taxon>Bacteria</taxon>
        <taxon>Bacillati</taxon>
        <taxon>Cyanobacteriota</taxon>
        <taxon>Cyanophyceae</taxon>
        <taxon>Oculatellales</taxon>
        <taxon>Oculatellaceae</taxon>
        <taxon>Shackletoniella</taxon>
    </lineage>
</organism>
<name>A0A2W4WHN3_9CYAN</name>
<feature type="binding site" evidence="6">
    <location>
        <position position="149"/>
    </location>
    <ligand>
        <name>Fe cation</name>
        <dbReference type="ChEBI" id="CHEBI:24875"/>
    </ligand>
</feature>
<gene>
    <name evidence="6 7" type="primary">def</name>
    <name evidence="7" type="ORF">DCF17_04640</name>
</gene>
<evidence type="ECO:0000256" key="1">
    <source>
        <dbReference type="ARBA" id="ARBA00010759"/>
    </source>
</evidence>
<evidence type="ECO:0000256" key="2">
    <source>
        <dbReference type="ARBA" id="ARBA00022723"/>
    </source>
</evidence>
<dbReference type="HAMAP" id="MF_00163">
    <property type="entry name" value="Pep_deformylase"/>
    <property type="match status" value="1"/>
</dbReference>